<dbReference type="SUPFAM" id="SSF52374">
    <property type="entry name" value="Nucleotidylyl transferase"/>
    <property type="match status" value="1"/>
</dbReference>
<dbReference type="SUPFAM" id="SSF47323">
    <property type="entry name" value="Anticodon-binding domain of a subclass of class I aminoacyl-tRNA synthetases"/>
    <property type="match status" value="1"/>
</dbReference>
<dbReference type="PRINTS" id="PR00983">
    <property type="entry name" value="TRNASYNTHCYS"/>
</dbReference>
<accession>N6SVG2</accession>
<reference evidence="22" key="2">
    <citation type="submission" date="2024-08" db="UniProtKB">
        <authorList>
            <consortium name="EnsemblMetazoa"/>
        </authorList>
    </citation>
    <scope>IDENTIFICATION</scope>
</reference>
<evidence type="ECO:0000256" key="2">
    <source>
        <dbReference type="ARBA" id="ARBA00005594"/>
    </source>
</evidence>
<comment type="catalytic activity">
    <reaction evidence="17">
        <text>S-sulfanyl-L-cysteine + tRNA(Cys) + ATP = (S)-sulfanyl-L-cysteinyl-tRNA(Cys) + AMP + diphosphate</text>
        <dbReference type="Rhea" id="RHEA:78647"/>
        <dbReference type="Rhea" id="RHEA-COMP:9661"/>
        <dbReference type="Rhea" id="RHEA-COMP:19119"/>
        <dbReference type="ChEBI" id="CHEBI:30616"/>
        <dbReference type="ChEBI" id="CHEBI:33019"/>
        <dbReference type="ChEBI" id="CHEBI:58591"/>
        <dbReference type="ChEBI" id="CHEBI:78442"/>
        <dbReference type="ChEBI" id="CHEBI:229520"/>
        <dbReference type="ChEBI" id="CHEBI:456215"/>
    </reaction>
    <physiologicalReaction direction="left-to-right" evidence="17">
        <dbReference type="Rhea" id="RHEA:78648"/>
    </physiologicalReaction>
</comment>
<gene>
    <name evidence="22" type="primary">109543910</name>
    <name evidence="21" type="ORF">YQE_11642</name>
</gene>
<evidence type="ECO:0000256" key="1">
    <source>
        <dbReference type="ARBA" id="ARBA00001947"/>
    </source>
</evidence>
<comment type="catalytic activity">
    <reaction evidence="16">
        <text>S-sulfanyl-L-cysteine + L-cysteine = S-disulfanyl-L-cysteine + L-alanine</text>
        <dbReference type="Rhea" id="RHEA:78627"/>
        <dbReference type="ChEBI" id="CHEBI:35235"/>
        <dbReference type="ChEBI" id="CHEBI:57972"/>
        <dbReference type="ChEBI" id="CHEBI:58591"/>
        <dbReference type="ChEBI" id="CHEBI:229465"/>
    </reaction>
    <physiologicalReaction direction="left-to-right" evidence="16">
        <dbReference type="Rhea" id="RHEA:78628"/>
    </physiologicalReaction>
</comment>
<dbReference type="Proteomes" id="UP000019118">
    <property type="component" value="Unassembled WGS sequence"/>
</dbReference>
<dbReference type="PANTHER" id="PTHR10890:SF27">
    <property type="entry name" value="CYSTEINE--TRNA LIGASE, MITOCHONDRIAL-RELATED"/>
    <property type="match status" value="1"/>
</dbReference>
<evidence type="ECO:0000313" key="21">
    <source>
        <dbReference type="EMBL" id="ENN71719.1"/>
    </source>
</evidence>
<keyword evidence="4" id="KW-0436">Ligase</keyword>
<dbReference type="EnsemblMetazoa" id="XM_019913838.1">
    <property type="protein sequence ID" value="XP_019769397.1"/>
    <property type="gene ID" value="LOC109543910"/>
</dbReference>
<dbReference type="GO" id="GO:0004817">
    <property type="term" value="F:cysteine-tRNA ligase activity"/>
    <property type="evidence" value="ECO:0007669"/>
    <property type="project" value="UniProtKB-EC"/>
</dbReference>
<evidence type="ECO:0000256" key="16">
    <source>
        <dbReference type="ARBA" id="ARBA00047731"/>
    </source>
</evidence>
<feature type="domain" description="tRNA synthetases class I catalytic" evidence="19">
    <location>
        <begin position="48"/>
        <end position="341"/>
    </location>
</feature>
<evidence type="ECO:0000256" key="11">
    <source>
        <dbReference type="ARBA" id="ARBA00031499"/>
    </source>
</evidence>
<dbReference type="KEGG" id="dpa:109543910"/>
<evidence type="ECO:0000256" key="17">
    <source>
        <dbReference type="ARBA" id="ARBA00048609"/>
    </source>
</evidence>
<dbReference type="InterPro" id="IPR009080">
    <property type="entry name" value="tRNAsynth_Ia_anticodon-bd"/>
</dbReference>
<comment type="catalytic activity">
    <reaction evidence="18">
        <text>tRNA(Cys) + L-cysteine + ATP = L-cysteinyl-tRNA(Cys) + AMP + diphosphate</text>
        <dbReference type="Rhea" id="RHEA:17773"/>
        <dbReference type="Rhea" id="RHEA-COMP:9661"/>
        <dbReference type="Rhea" id="RHEA-COMP:9679"/>
        <dbReference type="ChEBI" id="CHEBI:30616"/>
        <dbReference type="ChEBI" id="CHEBI:33019"/>
        <dbReference type="ChEBI" id="CHEBI:35235"/>
        <dbReference type="ChEBI" id="CHEBI:78442"/>
        <dbReference type="ChEBI" id="CHEBI:78517"/>
        <dbReference type="ChEBI" id="CHEBI:456215"/>
        <dbReference type="EC" id="6.1.1.16"/>
    </reaction>
    <physiologicalReaction direction="right-to-left" evidence="18">
        <dbReference type="Rhea" id="RHEA:17775"/>
    </physiologicalReaction>
</comment>
<comment type="function">
    <text evidence="13">In addition to its role as an aminoacyl-tRNA synthetase, has also cysteine persulfide synthase activity. Produces reactive persulfide species such as cysteine persulfide (CysSSH) from substrate cysteine and mediate direct incorporation of CysSSH into proteins during translations, resulting in protein persulfides and polysulfides. CysSSHs behave as potent antioxidants and cellular protectants.</text>
</comment>
<evidence type="ECO:0000256" key="5">
    <source>
        <dbReference type="ARBA" id="ARBA00022723"/>
    </source>
</evidence>
<evidence type="ECO:0000256" key="13">
    <source>
        <dbReference type="ARBA" id="ARBA00045476"/>
    </source>
</evidence>
<dbReference type="HAMAP" id="MF_00041">
    <property type="entry name" value="Cys_tRNA_synth"/>
    <property type="match status" value="1"/>
</dbReference>
<name>N6SVG2_DENPD</name>
<dbReference type="InterPro" id="IPR015803">
    <property type="entry name" value="Cys-tRNA-ligase"/>
</dbReference>
<evidence type="ECO:0000256" key="7">
    <source>
        <dbReference type="ARBA" id="ARBA00022833"/>
    </source>
</evidence>
<evidence type="ECO:0000256" key="14">
    <source>
        <dbReference type="ARBA" id="ARBA00047499"/>
    </source>
</evidence>
<feature type="non-terminal residue" evidence="21">
    <location>
        <position position="1"/>
    </location>
</feature>
<dbReference type="FunFam" id="3.40.50.620:FF:000027">
    <property type="entry name" value="Cysteine--tRNA ligase, cytoplasmic"/>
    <property type="match status" value="1"/>
</dbReference>
<dbReference type="GO" id="GO:0005737">
    <property type="term" value="C:cytoplasm"/>
    <property type="evidence" value="ECO:0007669"/>
    <property type="project" value="InterPro"/>
</dbReference>
<evidence type="ECO:0000313" key="22">
    <source>
        <dbReference type="EnsemblMetazoa" id="XP_019769397.1"/>
    </source>
</evidence>
<evidence type="ECO:0000256" key="8">
    <source>
        <dbReference type="ARBA" id="ARBA00022840"/>
    </source>
</evidence>
<reference evidence="21 23" key="1">
    <citation type="journal article" date="2013" name="Genome Biol.">
        <title>Draft genome of the mountain pine beetle, Dendroctonus ponderosae Hopkins, a major forest pest.</title>
        <authorList>
            <person name="Keeling C.I."/>
            <person name="Yuen M.M."/>
            <person name="Liao N.Y."/>
            <person name="Docking T.R."/>
            <person name="Chan S.K."/>
            <person name="Taylor G.A."/>
            <person name="Palmquist D.L."/>
            <person name="Jackman S.D."/>
            <person name="Nguyen A."/>
            <person name="Li M."/>
            <person name="Henderson H."/>
            <person name="Janes J.K."/>
            <person name="Zhao Y."/>
            <person name="Pandoh P."/>
            <person name="Moore R."/>
            <person name="Sperling F.A."/>
            <person name="Huber D.P."/>
            <person name="Birol I."/>
            <person name="Jones S.J."/>
            <person name="Bohlmann J."/>
        </authorList>
    </citation>
    <scope>NUCLEOTIDE SEQUENCE</scope>
</reference>
<evidence type="ECO:0000256" key="4">
    <source>
        <dbReference type="ARBA" id="ARBA00022598"/>
    </source>
</evidence>
<dbReference type="CDD" id="cd00672">
    <property type="entry name" value="CysRS_core"/>
    <property type="match status" value="1"/>
</dbReference>
<protein>
    <recommendedName>
        <fullName evidence="3">cysteine--tRNA ligase</fullName>
        <ecNumber evidence="3">6.1.1.16</ecNumber>
    </recommendedName>
    <alternativeName>
        <fullName evidence="11">Cysteinyl-tRNA synthetase</fullName>
    </alternativeName>
</protein>
<dbReference type="OrthoDB" id="438179at2759"/>
<evidence type="ECO:0000256" key="15">
    <source>
        <dbReference type="ARBA" id="ARBA00047548"/>
    </source>
</evidence>
<dbReference type="Pfam" id="PF09190">
    <property type="entry name" value="DALR_2"/>
    <property type="match status" value="1"/>
</dbReference>
<keyword evidence="10" id="KW-0030">Aminoacyl-tRNA synthetase</keyword>
<dbReference type="Gene3D" id="1.20.120.1910">
    <property type="entry name" value="Cysteine-tRNA ligase, C-terminal anti-codon recognition domain"/>
    <property type="match status" value="1"/>
</dbReference>
<keyword evidence="6" id="KW-0547">Nucleotide-binding</keyword>
<sequence length="513" mass="57489">MFTNKPKLILKRVLSTHKSIWRVPKGHDTAVNIYNCVTRRNEPFIVRNKDVVTWYTCGPTVYDAAHLGHASCYVKLDIIQRILRRHFALNVVTCMNITDIDDKIIKRAQELRTDFSEVSRKFEKDFWADLSALSIPQPDIVLRVTENIPLIIQFIEKLQADGAAYTGGDSSVYFDTSQSCHPPGRLQNISDSPPDSSNPHKRRQADFALWKAVKSPLEPCFDSPWGKGRPGWHIECSSLASHVFGAAIDVHAGGLDLRFPHHENEEMQSCAFHGRPQWVNYWIHTGHLHLKNAAKMSKSLKNTISIQEMLEETKPEVFRFACAKSHYSNPMEYSVELIETSASALAAVRNLCVSFSELKRGLLKPVLNNDVLSELLGKSTKDIHAALCDDFNTPQVVQALDRVASTVNSMLHSAASQSASGGDLQYVLALNNLVRDSLSLFGIELDEARNAHQAQDSVELIDKLVNFRQDVRAVGLQEKNQTLLKLCDGLRDDLKPSGLTIKDHGKTSSWSKN</sequence>
<dbReference type="GO" id="GO:0005524">
    <property type="term" value="F:ATP binding"/>
    <property type="evidence" value="ECO:0007669"/>
    <property type="project" value="UniProtKB-KW"/>
</dbReference>
<dbReference type="HOGENOM" id="CLU_013528_0_3_1"/>
<comment type="function">
    <text evidence="12">Mitochondrial cysteine-specific aminoacyl-tRNA synthetase that catalyzes the ATP-dependent ligation of cysteine to tRNA(Cys).</text>
</comment>
<keyword evidence="8" id="KW-0067">ATP-binding</keyword>
<evidence type="ECO:0000259" key="19">
    <source>
        <dbReference type="Pfam" id="PF01406"/>
    </source>
</evidence>
<comment type="catalytic activity">
    <reaction evidence="14">
        <text>S-disulfanyl-L-cysteine + tRNA(Cys) + ATP = (S)-disulfanyl-L-cysteinyl-tRNA(Cys) + AMP + diphosphate</text>
        <dbReference type="Rhea" id="RHEA:78651"/>
        <dbReference type="Rhea" id="RHEA-COMP:9661"/>
        <dbReference type="Rhea" id="RHEA-COMP:19120"/>
        <dbReference type="ChEBI" id="CHEBI:30616"/>
        <dbReference type="ChEBI" id="CHEBI:33019"/>
        <dbReference type="ChEBI" id="CHEBI:78442"/>
        <dbReference type="ChEBI" id="CHEBI:229465"/>
        <dbReference type="ChEBI" id="CHEBI:229521"/>
        <dbReference type="ChEBI" id="CHEBI:456215"/>
    </reaction>
    <physiologicalReaction direction="left-to-right" evidence="14">
        <dbReference type="Rhea" id="RHEA:78652"/>
    </physiologicalReaction>
</comment>
<evidence type="ECO:0000256" key="6">
    <source>
        <dbReference type="ARBA" id="ARBA00022741"/>
    </source>
</evidence>
<keyword evidence="23" id="KW-1185">Reference proteome</keyword>
<evidence type="ECO:0000256" key="9">
    <source>
        <dbReference type="ARBA" id="ARBA00022917"/>
    </source>
</evidence>
<dbReference type="InterPro" id="IPR024909">
    <property type="entry name" value="Cys-tRNA/MSH_ligase"/>
</dbReference>
<evidence type="ECO:0000259" key="20">
    <source>
        <dbReference type="Pfam" id="PF09190"/>
    </source>
</evidence>
<evidence type="ECO:0000256" key="12">
    <source>
        <dbReference type="ARBA" id="ARBA00043868"/>
    </source>
</evidence>
<dbReference type="InterPro" id="IPR015273">
    <property type="entry name" value="Cys-tRNA-synt_Ia_DALR"/>
</dbReference>
<evidence type="ECO:0000313" key="23">
    <source>
        <dbReference type="Proteomes" id="UP000019118"/>
    </source>
</evidence>
<dbReference type="InterPro" id="IPR032678">
    <property type="entry name" value="tRNA-synt_1_cat_dom"/>
</dbReference>
<dbReference type="PANTHER" id="PTHR10890">
    <property type="entry name" value="CYSTEINYL-TRNA SYNTHETASE"/>
    <property type="match status" value="1"/>
</dbReference>
<dbReference type="InterPro" id="IPR014729">
    <property type="entry name" value="Rossmann-like_a/b/a_fold"/>
</dbReference>
<dbReference type="Pfam" id="PF01406">
    <property type="entry name" value="tRNA-synt_1e"/>
    <property type="match status" value="1"/>
</dbReference>
<dbReference type="GO" id="GO:0006423">
    <property type="term" value="P:cysteinyl-tRNA aminoacylation"/>
    <property type="evidence" value="ECO:0007669"/>
    <property type="project" value="InterPro"/>
</dbReference>
<keyword evidence="5" id="KW-0479">Metal-binding</keyword>
<comment type="catalytic activity">
    <reaction evidence="15">
        <text>2 L-cysteine = S-sulfanyl-L-cysteine + L-alanine</text>
        <dbReference type="Rhea" id="RHEA:78543"/>
        <dbReference type="ChEBI" id="CHEBI:35235"/>
        <dbReference type="ChEBI" id="CHEBI:57972"/>
        <dbReference type="ChEBI" id="CHEBI:58591"/>
    </reaction>
    <physiologicalReaction direction="left-to-right" evidence="15">
        <dbReference type="Rhea" id="RHEA:78544"/>
    </physiologicalReaction>
</comment>
<comment type="cofactor">
    <cofactor evidence="1">
        <name>Zn(2+)</name>
        <dbReference type="ChEBI" id="CHEBI:29105"/>
    </cofactor>
</comment>
<dbReference type="Gene3D" id="3.40.50.620">
    <property type="entry name" value="HUPs"/>
    <property type="match status" value="1"/>
</dbReference>
<evidence type="ECO:0000256" key="3">
    <source>
        <dbReference type="ARBA" id="ARBA00012832"/>
    </source>
</evidence>
<feature type="domain" description="Cysteinyl-tRNA synthetase class Ia DALR" evidence="20">
    <location>
        <begin position="384"/>
        <end position="443"/>
    </location>
</feature>
<dbReference type="OMA" id="CSAMTHH"/>
<dbReference type="EC" id="6.1.1.16" evidence="3"/>
<dbReference type="NCBIfam" id="TIGR00435">
    <property type="entry name" value="cysS"/>
    <property type="match status" value="1"/>
</dbReference>
<keyword evidence="7" id="KW-0862">Zinc</keyword>
<keyword evidence="9" id="KW-0648">Protein biosynthesis</keyword>
<dbReference type="EMBL" id="KB741259">
    <property type="protein sequence ID" value="ENN71719.1"/>
    <property type="molecule type" value="Genomic_DNA"/>
</dbReference>
<comment type="similarity">
    <text evidence="2">Belongs to the class-I aminoacyl-tRNA synthetase family.</text>
</comment>
<dbReference type="AlphaFoldDB" id="N6SVG2"/>
<proteinExistence type="inferred from homology"/>
<evidence type="ECO:0000256" key="18">
    <source>
        <dbReference type="ARBA" id="ARBA00049046"/>
    </source>
</evidence>
<organism evidence="21">
    <name type="scientific">Dendroctonus ponderosae</name>
    <name type="common">Mountain pine beetle</name>
    <dbReference type="NCBI Taxonomy" id="77166"/>
    <lineage>
        <taxon>Eukaryota</taxon>
        <taxon>Metazoa</taxon>
        <taxon>Ecdysozoa</taxon>
        <taxon>Arthropoda</taxon>
        <taxon>Hexapoda</taxon>
        <taxon>Insecta</taxon>
        <taxon>Pterygota</taxon>
        <taxon>Neoptera</taxon>
        <taxon>Endopterygota</taxon>
        <taxon>Coleoptera</taxon>
        <taxon>Polyphaga</taxon>
        <taxon>Cucujiformia</taxon>
        <taxon>Curculionidae</taxon>
        <taxon>Scolytinae</taxon>
        <taxon>Dendroctonus</taxon>
    </lineage>
</organism>
<evidence type="ECO:0000256" key="10">
    <source>
        <dbReference type="ARBA" id="ARBA00023146"/>
    </source>
</evidence>
<dbReference type="GO" id="GO:0046872">
    <property type="term" value="F:metal ion binding"/>
    <property type="evidence" value="ECO:0007669"/>
    <property type="project" value="UniProtKB-KW"/>
</dbReference>